<evidence type="ECO:0000313" key="1">
    <source>
        <dbReference type="EMBL" id="AEG97553.1"/>
    </source>
</evidence>
<evidence type="ECO:0000313" key="2">
    <source>
        <dbReference type="Proteomes" id="UP000008881"/>
    </source>
</evidence>
<accession>A0A0H3FPQ4</accession>
<sequence>MSLLERLIALLLKELLLTILKYRFESSLAILSGIIPFFVLKNSAVLVDFLALFM</sequence>
<dbReference type="KEGG" id="eae:EAE_13195"/>
<proteinExistence type="predicted"/>
<gene>
    <name evidence="1" type="ordered locus">EAE_13195</name>
</gene>
<dbReference type="HOGENOM" id="CLU_3043017_0_0_6"/>
<protein>
    <submittedName>
        <fullName evidence="1">Uncharacterized protein</fullName>
    </submittedName>
</protein>
<dbReference type="EMBL" id="CP002824">
    <property type="protein sequence ID" value="AEG97553.1"/>
    <property type="molecule type" value="Genomic_DNA"/>
</dbReference>
<reference evidence="1 2" key="1">
    <citation type="journal article" date="2012" name="J. Bacteriol.">
        <title>Complete genome sequence of Enterobacter aerogenes KCTC 2190.</title>
        <authorList>
            <person name="Shin S.H."/>
            <person name="Kim S."/>
            <person name="Kim J.Y."/>
            <person name="Lee S."/>
            <person name="Um Y."/>
            <person name="Oh M.K."/>
            <person name="Kim Y.R."/>
            <person name="Lee J."/>
            <person name="Yang K.S."/>
        </authorList>
    </citation>
    <scope>NUCLEOTIDE SEQUENCE [LARGE SCALE GENOMIC DNA]</scope>
    <source>
        <strain evidence="1 2">KCTC 2190</strain>
    </source>
</reference>
<name>A0A0H3FPQ4_KLEAK</name>
<organism evidence="1 2">
    <name type="scientific">Klebsiella aerogenes (strain ATCC 13048 / DSM 30053 / CCUG 1429 / JCM 1235 / KCTC 2190 / NBRC 13534 / NCIMB 10102 / NCTC 10006 / CDC 819-56)</name>
    <name type="common">Enterobacter aerogenes</name>
    <dbReference type="NCBI Taxonomy" id="1028307"/>
    <lineage>
        <taxon>Bacteria</taxon>
        <taxon>Pseudomonadati</taxon>
        <taxon>Pseudomonadota</taxon>
        <taxon>Gammaproteobacteria</taxon>
        <taxon>Enterobacterales</taxon>
        <taxon>Enterobacteriaceae</taxon>
        <taxon>Klebsiella/Raoultella group</taxon>
        <taxon>Klebsiella</taxon>
    </lineage>
</organism>
<keyword evidence="2" id="KW-1185">Reference proteome</keyword>
<dbReference type="AlphaFoldDB" id="A0A0H3FPQ4"/>
<dbReference type="Proteomes" id="UP000008881">
    <property type="component" value="Chromosome"/>
</dbReference>